<accession>A0A7W4VZS5</accession>
<feature type="region of interest" description="Disordered" evidence="1">
    <location>
        <begin position="24"/>
        <end position="60"/>
    </location>
</feature>
<keyword evidence="3" id="KW-1185">Reference proteome</keyword>
<dbReference type="RefSeq" id="WP_246391230.1">
    <property type="nucleotide sequence ID" value="NZ_JACHWR010000003.1"/>
</dbReference>
<gene>
    <name evidence="2" type="ORF">FHU40_004176</name>
</gene>
<evidence type="ECO:0000313" key="2">
    <source>
        <dbReference type="EMBL" id="MBB3044339.1"/>
    </source>
</evidence>
<feature type="compositionally biased region" description="Basic and acidic residues" evidence="1">
    <location>
        <begin position="24"/>
        <end position="33"/>
    </location>
</feature>
<dbReference type="EMBL" id="JACHWR010000003">
    <property type="protein sequence ID" value="MBB3044339.1"/>
    <property type="molecule type" value="Genomic_DNA"/>
</dbReference>
<sequence length="60" mass="6798">MVRTSWREGVDDDLPTLDLRSRFEAQGRSRWSEADAEGTVTVHESAGDVPTEPRRRAERG</sequence>
<proteinExistence type="predicted"/>
<reference evidence="2 3" key="1">
    <citation type="submission" date="2020-08" db="EMBL/GenBank/DDBJ databases">
        <title>Sequencing the genomes of 1000 actinobacteria strains.</title>
        <authorList>
            <person name="Klenk H.-P."/>
        </authorList>
    </citation>
    <scope>NUCLEOTIDE SEQUENCE [LARGE SCALE GENOMIC DNA]</scope>
    <source>
        <strain evidence="2 3">DSM 105498</strain>
    </source>
</reference>
<comment type="caution">
    <text evidence="2">The sequence shown here is derived from an EMBL/GenBank/DDBJ whole genome shotgun (WGS) entry which is preliminary data.</text>
</comment>
<organism evidence="2 3">
    <name type="scientific">Nocardioides soli</name>
    <dbReference type="NCBI Taxonomy" id="1036020"/>
    <lineage>
        <taxon>Bacteria</taxon>
        <taxon>Bacillati</taxon>
        <taxon>Actinomycetota</taxon>
        <taxon>Actinomycetes</taxon>
        <taxon>Propionibacteriales</taxon>
        <taxon>Nocardioidaceae</taxon>
        <taxon>Nocardioides</taxon>
    </lineage>
</organism>
<name>A0A7W4VZS5_9ACTN</name>
<protein>
    <submittedName>
        <fullName evidence="2">Uncharacterized protein</fullName>
    </submittedName>
</protein>
<feature type="compositionally biased region" description="Basic and acidic residues" evidence="1">
    <location>
        <begin position="51"/>
        <end position="60"/>
    </location>
</feature>
<dbReference type="AlphaFoldDB" id="A0A7W4VZS5"/>
<evidence type="ECO:0000313" key="3">
    <source>
        <dbReference type="Proteomes" id="UP000589626"/>
    </source>
</evidence>
<dbReference type="Proteomes" id="UP000589626">
    <property type="component" value="Unassembled WGS sequence"/>
</dbReference>
<evidence type="ECO:0000256" key="1">
    <source>
        <dbReference type="SAM" id="MobiDB-lite"/>
    </source>
</evidence>